<keyword evidence="4 5" id="KW-0472">Membrane</keyword>
<dbReference type="RefSeq" id="XP_037144454.1">
    <property type="nucleotide sequence ID" value="XM_037288559.1"/>
</dbReference>
<dbReference type="SMART" id="SM01160">
    <property type="entry name" value="DUF1751"/>
    <property type="match status" value="1"/>
</dbReference>
<evidence type="ECO:0000256" key="4">
    <source>
        <dbReference type="ARBA" id="ARBA00023136"/>
    </source>
</evidence>
<dbReference type="Proteomes" id="UP000509704">
    <property type="component" value="Chromosome 4"/>
</dbReference>
<evidence type="ECO:0000256" key="3">
    <source>
        <dbReference type="ARBA" id="ARBA00022989"/>
    </source>
</evidence>
<feature type="transmembrane region" description="Helical" evidence="5">
    <location>
        <begin position="198"/>
        <end position="214"/>
    </location>
</feature>
<dbReference type="OrthoDB" id="73612at2759"/>
<feature type="transmembrane region" description="Helical" evidence="5">
    <location>
        <begin position="66"/>
        <end position="85"/>
    </location>
</feature>
<dbReference type="Pfam" id="PF08551">
    <property type="entry name" value="DUF1751"/>
    <property type="match status" value="1"/>
</dbReference>
<dbReference type="PANTHER" id="PTHR13377">
    <property type="entry name" value="PLACENTAL PROTEIN 6"/>
    <property type="match status" value="1"/>
</dbReference>
<dbReference type="KEGG" id="zmk:HG535_0D04340"/>
<dbReference type="GeneID" id="59236450"/>
<protein>
    <submittedName>
        <fullName evidence="6">Uncharacterized protein</fullName>
    </submittedName>
</protein>
<dbReference type="AlphaFoldDB" id="A0A7H9B2S5"/>
<keyword evidence="3 5" id="KW-1133">Transmembrane helix</keyword>
<feature type="transmembrane region" description="Helical" evidence="5">
    <location>
        <begin position="164"/>
        <end position="186"/>
    </location>
</feature>
<dbReference type="InterPro" id="IPR013861">
    <property type="entry name" value="TMEM115/Pdh1/Rbl19"/>
</dbReference>
<evidence type="ECO:0000313" key="6">
    <source>
        <dbReference type="EMBL" id="QLG72726.1"/>
    </source>
</evidence>
<keyword evidence="7" id="KW-1185">Reference proteome</keyword>
<dbReference type="EMBL" id="CP058607">
    <property type="protein sequence ID" value="QLG72726.1"/>
    <property type="molecule type" value="Genomic_DNA"/>
</dbReference>
<keyword evidence="2 5" id="KW-0812">Transmembrane</keyword>
<comment type="subcellular location">
    <subcellularLocation>
        <location evidence="1">Membrane</location>
        <topology evidence="1">Multi-pass membrane protein</topology>
    </subcellularLocation>
</comment>
<dbReference type="GO" id="GO:0016020">
    <property type="term" value="C:membrane"/>
    <property type="evidence" value="ECO:0007669"/>
    <property type="project" value="UniProtKB-SubCell"/>
</dbReference>
<sequence length="376" mass="43557">MLIFNCGVNECKTCLQILHSPTLFSHISFTTQQPERTESVIIMHWNSRFIEINTSKSLLNIRDVPGATQFLTLSYTIFSTTLYVLRRSTYNKLEKSDDNLEFSSIVSPILQLIPATLLKYPYSIVLSNLIDVKIWKAIANLVFLLIGGSHIERSWNSSKELLKFVLIIGSLTNMLTVTITATLSLFFPAIDLNSPLDGNYTMIIGFPIILKQLYPETTIFRLKNLGYFSKNFRFKLLPIFIMFILTFSQLFVFHHFAQLLSIWITFFSSWTYLRFYQVLQINFENTGDCLLGDASDTFQLIYFFPDLIKPVLRPIFDFTYNILSVRLKIVRSFEIDDIDRGNSVAEHRGAKKITNTTEERRKQLALQILQERMVEP</sequence>
<evidence type="ECO:0000256" key="2">
    <source>
        <dbReference type="ARBA" id="ARBA00022692"/>
    </source>
</evidence>
<reference evidence="6 7" key="1">
    <citation type="submission" date="2020-07" db="EMBL/GenBank/DDBJ databases">
        <title>The yeast mating-type switching endonuclease HO is a domesticated member of an unorthodox homing genetic element family.</title>
        <authorList>
            <person name="Coughlan A.Y."/>
            <person name="Lombardi L."/>
            <person name="Braun-Galleani S."/>
            <person name="Martos A.R."/>
            <person name="Galeote V."/>
            <person name="Bigey F."/>
            <person name="Dequin S."/>
            <person name="Byrne K.P."/>
            <person name="Wolfe K.H."/>
        </authorList>
    </citation>
    <scope>NUCLEOTIDE SEQUENCE [LARGE SCALE GENOMIC DNA]</scope>
    <source>
        <strain evidence="6 7">NRRL Y-6702</strain>
    </source>
</reference>
<gene>
    <name evidence="6" type="ORF">HG535_0D04340</name>
</gene>
<dbReference type="PANTHER" id="PTHR13377:SF3">
    <property type="entry name" value="TRANSMEMBRANE PROTEIN 115"/>
    <property type="match status" value="1"/>
</dbReference>
<organism evidence="6 7">
    <name type="scientific">Zygotorulaspora mrakii</name>
    <name type="common">Zygosaccharomyces mrakii</name>
    <dbReference type="NCBI Taxonomy" id="42260"/>
    <lineage>
        <taxon>Eukaryota</taxon>
        <taxon>Fungi</taxon>
        <taxon>Dikarya</taxon>
        <taxon>Ascomycota</taxon>
        <taxon>Saccharomycotina</taxon>
        <taxon>Saccharomycetes</taxon>
        <taxon>Saccharomycetales</taxon>
        <taxon>Saccharomycetaceae</taxon>
        <taxon>Zygotorulaspora</taxon>
    </lineage>
</organism>
<dbReference type="GO" id="GO:0005794">
    <property type="term" value="C:Golgi apparatus"/>
    <property type="evidence" value="ECO:0007669"/>
    <property type="project" value="TreeGrafter"/>
</dbReference>
<evidence type="ECO:0000313" key="7">
    <source>
        <dbReference type="Proteomes" id="UP000509704"/>
    </source>
</evidence>
<proteinExistence type="predicted"/>
<name>A0A7H9B2S5_ZYGMR</name>
<dbReference type="GO" id="GO:0006890">
    <property type="term" value="P:retrograde vesicle-mediated transport, Golgi to endoplasmic reticulum"/>
    <property type="evidence" value="ECO:0007669"/>
    <property type="project" value="InterPro"/>
</dbReference>
<evidence type="ECO:0000256" key="1">
    <source>
        <dbReference type="ARBA" id="ARBA00004141"/>
    </source>
</evidence>
<evidence type="ECO:0000256" key="5">
    <source>
        <dbReference type="SAM" id="Phobius"/>
    </source>
</evidence>
<accession>A0A7H9B2S5</accession>
<feature type="transmembrane region" description="Helical" evidence="5">
    <location>
        <begin position="234"/>
        <end position="253"/>
    </location>
</feature>